<evidence type="ECO:0000313" key="2">
    <source>
        <dbReference type="Proteomes" id="UP001230768"/>
    </source>
</evidence>
<dbReference type="Pfam" id="PF00480">
    <property type="entry name" value="ROK"/>
    <property type="match status" value="1"/>
</dbReference>
<dbReference type="EMBL" id="CP117430">
    <property type="protein sequence ID" value="WLI16682.1"/>
    <property type="molecule type" value="Genomic_DNA"/>
</dbReference>
<evidence type="ECO:0000313" key="1">
    <source>
        <dbReference type="EMBL" id="WLI16682.1"/>
    </source>
</evidence>
<keyword evidence="2" id="KW-1185">Reference proteome</keyword>
<dbReference type="Proteomes" id="UP001230768">
    <property type="component" value="Chromosome"/>
</dbReference>
<reference evidence="1 2" key="1">
    <citation type="submission" date="2023-02" db="EMBL/GenBank/DDBJ databases">
        <title>Evolution of Hrp T3SS in non-pathogenic Pseudomonas fluorescens.</title>
        <authorList>
            <person name="Liao K."/>
            <person name="Wei H."/>
            <person name="Gu Y."/>
        </authorList>
    </citation>
    <scope>NUCLEOTIDE SEQUENCE [LARGE SCALE GENOMIC DNA]</scope>
    <source>
        <strain evidence="1 2">FP607</strain>
    </source>
</reference>
<accession>A0ABY9GLP1</accession>
<dbReference type="InterPro" id="IPR043129">
    <property type="entry name" value="ATPase_NBD"/>
</dbReference>
<dbReference type="RefSeq" id="WP_305422367.1">
    <property type="nucleotide sequence ID" value="NZ_CP117430.1"/>
</dbReference>
<dbReference type="InterPro" id="IPR000600">
    <property type="entry name" value="ROK"/>
</dbReference>
<protein>
    <submittedName>
        <fullName evidence="1">ROK family protein</fullName>
    </submittedName>
</protein>
<dbReference type="SUPFAM" id="SSF53067">
    <property type="entry name" value="Actin-like ATPase domain"/>
    <property type="match status" value="1"/>
</dbReference>
<proteinExistence type="predicted"/>
<sequence>MNARTGLVYGSGPLWGSDTTPFDLRSELADKAPDITWHSLNDVTAVLLHYASLNRHSDLRKILLMTVSSGIACRTIDMRNGRIPVDDVGLQGEIGHLPVALPGGPNGGCLELPCDCGGQNHLAAFSSGRGMKKLHDALAKSQPSRWTSSAMHRLMDVGCGHEEALQMALERHDEYAENLLYLATRPIANVVRYALALDPEIDRVVFVGGVSVNLESHYLRLLNRHFQETGLYLTSQRLPHYIMDRIAIARPEQADGLTGAGLYARQVLEQHAHE</sequence>
<name>A0ABY9GLP1_9PSED</name>
<organism evidence="1 2">
    <name type="scientific">Pseudomonas wuhanensis</name>
    <dbReference type="NCBI Taxonomy" id="2954098"/>
    <lineage>
        <taxon>Bacteria</taxon>
        <taxon>Pseudomonadati</taxon>
        <taxon>Pseudomonadota</taxon>
        <taxon>Gammaproteobacteria</taxon>
        <taxon>Pseudomonadales</taxon>
        <taxon>Pseudomonadaceae</taxon>
        <taxon>Pseudomonas</taxon>
    </lineage>
</organism>
<gene>
    <name evidence="1" type="ORF">PSH88_20835</name>
</gene>
<dbReference type="Gene3D" id="3.30.420.40">
    <property type="match status" value="1"/>
</dbReference>